<dbReference type="InterPro" id="IPR037522">
    <property type="entry name" value="HD_GYP_dom"/>
</dbReference>
<name>A0A4R8H6J1_9FIRM</name>
<sequence>MAVSDVFTALSEDRPYRKGMEKDKVLEIIKSMVEDNKLDDRIVAILIDNYDQINLLRKGAQENAVKEYQELF</sequence>
<dbReference type="EMBL" id="SOEG01000003">
    <property type="protein sequence ID" value="TDX53196.1"/>
    <property type="molecule type" value="Genomic_DNA"/>
</dbReference>
<keyword evidence="3" id="KW-1185">Reference proteome</keyword>
<dbReference type="Proteomes" id="UP000295832">
    <property type="component" value="Unassembled WGS sequence"/>
</dbReference>
<dbReference type="PROSITE" id="PS51832">
    <property type="entry name" value="HD_GYP"/>
    <property type="match status" value="1"/>
</dbReference>
<protein>
    <recommendedName>
        <fullName evidence="1">HD-GYP domain-containing protein</fullName>
    </recommendedName>
</protein>
<comment type="caution">
    <text evidence="2">The sequence shown here is derived from an EMBL/GenBank/DDBJ whole genome shotgun (WGS) entry which is preliminary data.</text>
</comment>
<feature type="domain" description="HD-GYP" evidence="1">
    <location>
        <begin position="1"/>
        <end position="62"/>
    </location>
</feature>
<proteinExistence type="predicted"/>
<accession>A0A4R8H6J1</accession>
<organism evidence="2 3">
    <name type="scientific">Orenia marismortui</name>
    <dbReference type="NCBI Taxonomy" id="46469"/>
    <lineage>
        <taxon>Bacteria</taxon>
        <taxon>Bacillati</taxon>
        <taxon>Bacillota</taxon>
        <taxon>Clostridia</taxon>
        <taxon>Halanaerobiales</taxon>
        <taxon>Halobacteroidaceae</taxon>
        <taxon>Orenia</taxon>
    </lineage>
</organism>
<gene>
    <name evidence="2" type="ORF">C7959_10348</name>
</gene>
<evidence type="ECO:0000313" key="2">
    <source>
        <dbReference type="EMBL" id="TDX53196.1"/>
    </source>
</evidence>
<dbReference type="Gene3D" id="1.10.3210.10">
    <property type="entry name" value="Hypothetical protein af1432"/>
    <property type="match status" value="1"/>
</dbReference>
<evidence type="ECO:0000313" key="3">
    <source>
        <dbReference type="Proteomes" id="UP000295832"/>
    </source>
</evidence>
<evidence type="ECO:0000259" key="1">
    <source>
        <dbReference type="PROSITE" id="PS51832"/>
    </source>
</evidence>
<reference evidence="2 3" key="1">
    <citation type="submission" date="2019-03" db="EMBL/GenBank/DDBJ databases">
        <title>Subsurface microbial communities from deep shales in Ohio and West Virginia, USA.</title>
        <authorList>
            <person name="Wrighton K."/>
        </authorList>
    </citation>
    <scope>NUCLEOTIDE SEQUENCE [LARGE SCALE GENOMIC DNA]</scope>
    <source>
        <strain evidence="2 3">MSL 6dP</strain>
    </source>
</reference>
<dbReference type="AlphaFoldDB" id="A0A4R8H6J1"/>